<dbReference type="PANTHER" id="PTHR23501:SF39">
    <property type="entry name" value="MULTIDRUG TRANSPORTER, PUTATIVE (AFU_ORTHOLOGUE AFUA_1G05010)-RELATED"/>
    <property type="match status" value="1"/>
</dbReference>
<feature type="chain" id="PRO_5002221321" evidence="6">
    <location>
        <begin position="19"/>
        <end position="242"/>
    </location>
</feature>
<dbReference type="InterPro" id="IPR036259">
    <property type="entry name" value="MFS_trans_sf"/>
</dbReference>
<feature type="transmembrane region" description="Helical" evidence="5">
    <location>
        <begin position="202"/>
        <end position="230"/>
    </location>
</feature>
<dbReference type="SUPFAM" id="SSF103473">
    <property type="entry name" value="MFS general substrate transporter"/>
    <property type="match status" value="1"/>
</dbReference>
<protein>
    <submittedName>
        <fullName evidence="7">Unplaced genomic scaffold SPHSTscaffold_199, whole genome shotgun sequence</fullName>
    </submittedName>
</protein>
<dbReference type="PANTHER" id="PTHR23501">
    <property type="entry name" value="MAJOR FACILITATOR SUPERFAMILY"/>
    <property type="match status" value="1"/>
</dbReference>
<organism evidence="7 8">
    <name type="scientific">Sphaerobolus stellatus (strain SS14)</name>
    <dbReference type="NCBI Taxonomy" id="990650"/>
    <lineage>
        <taxon>Eukaryota</taxon>
        <taxon>Fungi</taxon>
        <taxon>Dikarya</taxon>
        <taxon>Basidiomycota</taxon>
        <taxon>Agaricomycotina</taxon>
        <taxon>Agaricomycetes</taxon>
        <taxon>Phallomycetidae</taxon>
        <taxon>Geastrales</taxon>
        <taxon>Sphaerobolaceae</taxon>
        <taxon>Sphaerobolus</taxon>
    </lineage>
</organism>
<evidence type="ECO:0000313" key="7">
    <source>
        <dbReference type="EMBL" id="KIJ29835.1"/>
    </source>
</evidence>
<evidence type="ECO:0000256" key="2">
    <source>
        <dbReference type="ARBA" id="ARBA00022692"/>
    </source>
</evidence>
<evidence type="ECO:0000313" key="8">
    <source>
        <dbReference type="Proteomes" id="UP000054279"/>
    </source>
</evidence>
<dbReference type="HOGENOM" id="CLU_1147806_0_0_1"/>
<dbReference type="Proteomes" id="UP000054279">
    <property type="component" value="Unassembled WGS sequence"/>
</dbReference>
<evidence type="ECO:0000256" key="4">
    <source>
        <dbReference type="ARBA" id="ARBA00023136"/>
    </source>
</evidence>
<feature type="transmembrane region" description="Helical" evidence="5">
    <location>
        <begin position="64"/>
        <end position="82"/>
    </location>
</feature>
<evidence type="ECO:0000256" key="3">
    <source>
        <dbReference type="ARBA" id="ARBA00022989"/>
    </source>
</evidence>
<dbReference type="EMBL" id="KN837274">
    <property type="protein sequence ID" value="KIJ29835.1"/>
    <property type="molecule type" value="Genomic_DNA"/>
</dbReference>
<feature type="transmembrane region" description="Helical" evidence="5">
    <location>
        <begin position="133"/>
        <end position="156"/>
    </location>
</feature>
<proteinExistence type="predicted"/>
<evidence type="ECO:0000256" key="5">
    <source>
        <dbReference type="SAM" id="Phobius"/>
    </source>
</evidence>
<accession>A0A0C9UXG5</accession>
<dbReference type="GO" id="GO:0005886">
    <property type="term" value="C:plasma membrane"/>
    <property type="evidence" value="ECO:0007669"/>
    <property type="project" value="TreeGrafter"/>
</dbReference>
<gene>
    <name evidence="7" type="ORF">M422DRAFT_187888</name>
</gene>
<evidence type="ECO:0000256" key="1">
    <source>
        <dbReference type="ARBA" id="ARBA00004141"/>
    </source>
</evidence>
<keyword evidence="4 5" id="KW-0472">Membrane</keyword>
<reference evidence="7 8" key="1">
    <citation type="submission" date="2014-06" db="EMBL/GenBank/DDBJ databases">
        <title>Evolutionary Origins and Diversification of the Mycorrhizal Mutualists.</title>
        <authorList>
            <consortium name="DOE Joint Genome Institute"/>
            <consortium name="Mycorrhizal Genomics Consortium"/>
            <person name="Kohler A."/>
            <person name="Kuo A."/>
            <person name="Nagy L.G."/>
            <person name="Floudas D."/>
            <person name="Copeland A."/>
            <person name="Barry K.W."/>
            <person name="Cichocki N."/>
            <person name="Veneault-Fourrey C."/>
            <person name="LaButti K."/>
            <person name="Lindquist E.A."/>
            <person name="Lipzen A."/>
            <person name="Lundell T."/>
            <person name="Morin E."/>
            <person name="Murat C."/>
            <person name="Riley R."/>
            <person name="Ohm R."/>
            <person name="Sun H."/>
            <person name="Tunlid A."/>
            <person name="Henrissat B."/>
            <person name="Grigoriev I.V."/>
            <person name="Hibbett D.S."/>
            <person name="Martin F."/>
        </authorList>
    </citation>
    <scope>NUCLEOTIDE SEQUENCE [LARGE SCALE GENOMIC DNA]</scope>
    <source>
        <strain evidence="7 8">SS14</strain>
    </source>
</reference>
<keyword evidence="2 5" id="KW-0812">Transmembrane</keyword>
<name>A0A0C9UXG5_SPHS4</name>
<feature type="transmembrane region" description="Helical" evidence="5">
    <location>
        <begin position="168"/>
        <end position="190"/>
    </location>
</feature>
<feature type="transmembrane region" description="Helical" evidence="5">
    <location>
        <begin position="88"/>
        <end position="112"/>
    </location>
</feature>
<keyword evidence="8" id="KW-1185">Reference proteome</keyword>
<dbReference type="AlphaFoldDB" id="A0A0C9UXG5"/>
<evidence type="ECO:0000256" key="6">
    <source>
        <dbReference type="SAM" id="SignalP"/>
    </source>
</evidence>
<feature type="signal peptide" evidence="6">
    <location>
        <begin position="1"/>
        <end position="18"/>
    </location>
</feature>
<comment type="subcellular location">
    <subcellularLocation>
        <location evidence="1">Membrane</location>
        <topology evidence="1">Multi-pass membrane protein</topology>
    </subcellularLocation>
</comment>
<keyword evidence="6" id="KW-0732">Signal</keyword>
<dbReference type="GO" id="GO:0022857">
    <property type="term" value="F:transmembrane transporter activity"/>
    <property type="evidence" value="ECO:0007669"/>
    <property type="project" value="TreeGrafter"/>
</dbReference>
<keyword evidence="3 5" id="KW-1133">Transmembrane helix</keyword>
<feature type="transmembrane region" description="Helical" evidence="5">
    <location>
        <begin position="26"/>
        <end position="43"/>
    </location>
</feature>
<sequence>MITTLAFLVIALNTGGQTLPWNSSVIIGLLCASGMAFVGFILAERWAKMPIAPLHLFTKWEWRNVPLIVVCPCPPTLLWLILFTRQSFYLPLFLQVIGISPINAAAFIIPFLSTAAASSTISNYLTAKYGYMASSFTFSQTLISRFLIGMFLWGLLSTLRANSSIGRFVGYLLLAGAGFGWGTQTTVIIVQIGILSDLLSTVTALVSTMASLGGVLGVAIIGTSALKILFTLTFGKLTVLVP</sequence>
<dbReference type="OrthoDB" id="6770063at2759"/>